<evidence type="ECO:0000256" key="3">
    <source>
        <dbReference type="ARBA" id="ARBA00022840"/>
    </source>
</evidence>
<dbReference type="EMBL" id="JANJYI010000002">
    <property type="protein sequence ID" value="KAK2661370.1"/>
    <property type="molecule type" value="Genomic_DNA"/>
</dbReference>
<dbReference type="Proteomes" id="UP001280121">
    <property type="component" value="Unassembled WGS sequence"/>
</dbReference>
<evidence type="ECO:0000256" key="1">
    <source>
        <dbReference type="ARBA" id="ARBA00022527"/>
    </source>
</evidence>
<keyword evidence="1" id="KW-0808">Transferase</keyword>
<dbReference type="PANTHER" id="PTHR47989">
    <property type="entry name" value="OS01G0750732 PROTEIN"/>
    <property type="match status" value="1"/>
</dbReference>
<dbReference type="GO" id="GO:0005524">
    <property type="term" value="F:ATP binding"/>
    <property type="evidence" value="ECO:0007669"/>
    <property type="project" value="UniProtKB-KW"/>
</dbReference>
<dbReference type="InterPro" id="IPR057597">
    <property type="entry name" value="ALE2_N"/>
</dbReference>
<keyword evidence="1" id="KW-0723">Serine/threonine-protein kinase</keyword>
<keyword evidence="6" id="KW-1185">Reference proteome</keyword>
<reference evidence="5" key="1">
    <citation type="journal article" date="2023" name="Plant J.">
        <title>Genome sequences and population genomics provide insights into the demographic history, inbreeding, and mutation load of two 'living fossil' tree species of Dipteronia.</title>
        <authorList>
            <person name="Feng Y."/>
            <person name="Comes H.P."/>
            <person name="Chen J."/>
            <person name="Zhu S."/>
            <person name="Lu R."/>
            <person name="Zhang X."/>
            <person name="Li P."/>
            <person name="Qiu J."/>
            <person name="Olsen K.M."/>
            <person name="Qiu Y."/>
        </authorList>
    </citation>
    <scope>NUCLEOTIDE SEQUENCE</scope>
    <source>
        <strain evidence="5">KIB01</strain>
    </source>
</reference>
<dbReference type="AlphaFoldDB" id="A0AAD9XLD7"/>
<evidence type="ECO:0000259" key="4">
    <source>
        <dbReference type="Pfam" id="PF23180"/>
    </source>
</evidence>
<gene>
    <name evidence="5" type="ORF">Ddye_007903</name>
</gene>
<protein>
    <recommendedName>
        <fullName evidence="4">Receptor-like PK ALE2 N-terminal domain-containing protein</fullName>
    </recommendedName>
</protein>
<keyword evidence="1" id="KW-0418">Kinase</keyword>
<feature type="domain" description="Receptor-like PK ALE2 N-terminal" evidence="4">
    <location>
        <begin position="59"/>
        <end position="176"/>
    </location>
</feature>
<evidence type="ECO:0000256" key="2">
    <source>
        <dbReference type="ARBA" id="ARBA00022741"/>
    </source>
</evidence>
<organism evidence="5 6">
    <name type="scientific">Dipteronia dyeriana</name>
    <dbReference type="NCBI Taxonomy" id="168575"/>
    <lineage>
        <taxon>Eukaryota</taxon>
        <taxon>Viridiplantae</taxon>
        <taxon>Streptophyta</taxon>
        <taxon>Embryophyta</taxon>
        <taxon>Tracheophyta</taxon>
        <taxon>Spermatophyta</taxon>
        <taxon>Magnoliopsida</taxon>
        <taxon>eudicotyledons</taxon>
        <taxon>Gunneridae</taxon>
        <taxon>Pentapetalae</taxon>
        <taxon>rosids</taxon>
        <taxon>malvids</taxon>
        <taxon>Sapindales</taxon>
        <taxon>Sapindaceae</taxon>
        <taxon>Hippocastanoideae</taxon>
        <taxon>Acereae</taxon>
        <taxon>Dipteronia</taxon>
    </lineage>
</organism>
<evidence type="ECO:0000313" key="5">
    <source>
        <dbReference type="EMBL" id="KAK2661370.1"/>
    </source>
</evidence>
<dbReference type="GO" id="GO:0004674">
    <property type="term" value="F:protein serine/threonine kinase activity"/>
    <property type="evidence" value="ECO:0007669"/>
    <property type="project" value="UniProtKB-KW"/>
</dbReference>
<comment type="caution">
    <text evidence="5">The sequence shown here is derived from an EMBL/GenBank/DDBJ whole genome shotgun (WGS) entry which is preliminary data.</text>
</comment>
<keyword evidence="3" id="KW-0067">ATP-binding</keyword>
<keyword evidence="2" id="KW-0547">Nucleotide-binding</keyword>
<dbReference type="Pfam" id="PF23180">
    <property type="entry name" value="ALE2_N"/>
    <property type="match status" value="1"/>
</dbReference>
<sequence>MTPSVVIVFFSMLQIHIPHPKISPMSSSLKQVKTPPPSTVMTLPPLLPNEDCASVTCSDPLTYKPHGTPCGCVWPIQVKLSLSVAIYAFLPRVSELAEEIGASIRLNRSQVCIEGANAASQQLAKSTVLINLVPRGVKFDDPTAKFIYKKFWQREIFIKASPFGAYEVLYVLYPGLHHHRIRTLLQ</sequence>
<accession>A0AAD9XLD7</accession>
<proteinExistence type="predicted"/>
<dbReference type="PANTHER" id="PTHR47989:SF45">
    <property type="entry name" value="OS01G0709500 PROTEIN"/>
    <property type="match status" value="1"/>
</dbReference>
<evidence type="ECO:0000313" key="6">
    <source>
        <dbReference type="Proteomes" id="UP001280121"/>
    </source>
</evidence>
<name>A0AAD9XLD7_9ROSI</name>